<protein>
    <submittedName>
        <fullName evidence="1">Uncharacterized protein</fullName>
    </submittedName>
</protein>
<comment type="caution">
    <text evidence="1">The sequence shown here is derived from an EMBL/GenBank/DDBJ whole genome shotgun (WGS) entry which is preliminary data.</text>
</comment>
<evidence type="ECO:0000313" key="2">
    <source>
        <dbReference type="Proteomes" id="UP000615446"/>
    </source>
</evidence>
<dbReference type="Proteomes" id="UP000615446">
    <property type="component" value="Unassembled WGS sequence"/>
</dbReference>
<proteinExistence type="predicted"/>
<name>A0A8H3M4W8_9GLOM</name>
<dbReference type="EMBL" id="BLAL01000261">
    <property type="protein sequence ID" value="GES97800.1"/>
    <property type="molecule type" value="Genomic_DNA"/>
</dbReference>
<evidence type="ECO:0000313" key="1">
    <source>
        <dbReference type="EMBL" id="GES97800.1"/>
    </source>
</evidence>
<reference evidence="1" key="1">
    <citation type="submission" date="2019-10" db="EMBL/GenBank/DDBJ databases">
        <title>Conservation and host-specific expression of non-tandemly repeated heterogenous ribosome RNA gene in arbuscular mycorrhizal fungi.</title>
        <authorList>
            <person name="Maeda T."/>
            <person name="Kobayashi Y."/>
            <person name="Nakagawa T."/>
            <person name="Ezawa T."/>
            <person name="Yamaguchi K."/>
            <person name="Bino T."/>
            <person name="Nishimoto Y."/>
            <person name="Shigenobu S."/>
            <person name="Kawaguchi M."/>
        </authorList>
    </citation>
    <scope>NUCLEOTIDE SEQUENCE</scope>
    <source>
        <strain evidence="1">HR1</strain>
    </source>
</reference>
<gene>
    <name evidence="1" type="ORF">RCL2_002437200</name>
</gene>
<sequence>MVENRLLDLKVFLFDSSQLPGTFLKENSEKSSNLSIHDILANMTDDTLFSNAKPHQFIINCGLKVYKIIKELFEVRKLIGYFAIWDQVLICINKHQL</sequence>
<organism evidence="1 2">
    <name type="scientific">Rhizophagus clarus</name>
    <dbReference type="NCBI Taxonomy" id="94130"/>
    <lineage>
        <taxon>Eukaryota</taxon>
        <taxon>Fungi</taxon>
        <taxon>Fungi incertae sedis</taxon>
        <taxon>Mucoromycota</taxon>
        <taxon>Glomeromycotina</taxon>
        <taxon>Glomeromycetes</taxon>
        <taxon>Glomerales</taxon>
        <taxon>Glomeraceae</taxon>
        <taxon>Rhizophagus</taxon>
    </lineage>
</organism>
<accession>A0A8H3M4W8</accession>
<dbReference type="AlphaFoldDB" id="A0A8H3M4W8"/>